<keyword evidence="2" id="KW-1185">Reference proteome</keyword>
<comment type="caution">
    <text evidence="1">The sequence shown here is derived from an EMBL/GenBank/DDBJ whole genome shotgun (WGS) entry which is preliminary data.</text>
</comment>
<accession>A0ABX0JVR3</accession>
<organism evidence="1 2">
    <name type="scientific">Acetobacter musti</name>
    <dbReference type="NCBI Taxonomy" id="864732"/>
    <lineage>
        <taxon>Bacteria</taxon>
        <taxon>Pseudomonadati</taxon>
        <taxon>Pseudomonadota</taxon>
        <taxon>Alphaproteobacteria</taxon>
        <taxon>Acetobacterales</taxon>
        <taxon>Acetobacteraceae</taxon>
        <taxon>Acetobacter</taxon>
    </lineage>
</organism>
<reference evidence="1 2" key="1">
    <citation type="journal article" date="2020" name="Int. J. Syst. Evol. Microbiol.">
        <title>Novel acetic acid bacteria from cider fermentations: Acetobacter conturbans sp. nov. and Acetobacter fallax sp. nov.</title>
        <authorList>
            <person name="Sombolestani A.S."/>
            <person name="Cleenwerck I."/>
            <person name="Cnockaert M."/>
            <person name="Borremans W."/>
            <person name="Wieme A.D."/>
            <person name="De Vuyst L."/>
            <person name="Vandamme P."/>
        </authorList>
    </citation>
    <scope>NUCLEOTIDE SEQUENCE [LARGE SCALE GENOMIC DNA]</scope>
    <source>
        <strain evidence="1 2">LMG 30640</strain>
    </source>
</reference>
<dbReference type="Proteomes" id="UP000635278">
    <property type="component" value="Unassembled WGS sequence"/>
</dbReference>
<sequence length="563" mass="63540">MIAYRPVRKMGTTSEVLRARVGLRLIRSLEMQAAARSDNRNSLIAAYALETWLRLALGGVVTRFRLLSVLVEIEPEENGIFLEHAAKIVGVAFHAWCDRDLLIVLERLRRNPAASGEATFEYGNALLSIALDGSDQHSLMAGLESARTLFLEADCIDPDRSDAKVYAAVIEVVQGFARNAGESDLQQAFHTLANTAADRAFLLSADRLPDWLIPRWDRDVQWFELLEYIPRIAVELDRPSWLRACEVLDRLLKVYDADRTIAGGIGFGILLRPRIEASFVRSRGLLAHLDDRLRDPDFIGEYRDVAVTLRDRISAIATEPDLLGKQGEDTYIEKLQGVLNDIGAPDVFVDRVIGAAKDKLISESEMANPVFQCIFRDIRSKLSDSPYYIGRFKETFDRLVFQVIRFCMDRQDATKKELGDRGKYLFAKNPLEADFQKDLREFFVGNLTEGAIQTELEGIAKGRADIYIGHGDWRFLIELKRHEGHVSREVARKYVGQAASYQGTNVKLGMLGILELVDRTDLPSSVEDCIWYDSLVPEGDVTVRHLVVFKVPGRLKRPNELSR</sequence>
<protein>
    <recommendedName>
        <fullName evidence="3">Protein NO VEIN C-terminal domain-containing protein</fullName>
    </recommendedName>
</protein>
<evidence type="ECO:0000313" key="2">
    <source>
        <dbReference type="Proteomes" id="UP000635278"/>
    </source>
</evidence>
<evidence type="ECO:0000313" key="1">
    <source>
        <dbReference type="EMBL" id="NHN86922.1"/>
    </source>
</evidence>
<dbReference type="EMBL" id="WOTB01000072">
    <property type="protein sequence ID" value="NHN86922.1"/>
    <property type="molecule type" value="Genomic_DNA"/>
</dbReference>
<proteinExistence type="predicted"/>
<gene>
    <name evidence="1" type="ORF">GOB93_20415</name>
</gene>
<evidence type="ECO:0008006" key="3">
    <source>
        <dbReference type="Google" id="ProtNLM"/>
    </source>
</evidence>
<name>A0ABX0JVR3_9PROT</name>